<dbReference type="Pfam" id="PF00528">
    <property type="entry name" value="BPD_transp_1"/>
    <property type="match status" value="1"/>
</dbReference>
<keyword evidence="10" id="KW-1185">Reference proteome</keyword>
<reference evidence="9 10" key="1">
    <citation type="submission" date="2016-10" db="EMBL/GenBank/DDBJ databases">
        <authorList>
            <person name="de Groot N.N."/>
        </authorList>
    </citation>
    <scope>NUCLEOTIDE SEQUENCE [LARGE SCALE GENOMIC DNA]</scope>
    <source>
        <strain evidence="9 10">DSM 44778</strain>
    </source>
</reference>
<dbReference type="AlphaFoldDB" id="A0A1I3P7H8"/>
<evidence type="ECO:0000256" key="7">
    <source>
        <dbReference type="RuleBase" id="RU363032"/>
    </source>
</evidence>
<dbReference type="Gene3D" id="1.10.3720.10">
    <property type="entry name" value="MetI-like"/>
    <property type="match status" value="1"/>
</dbReference>
<dbReference type="GO" id="GO:0005886">
    <property type="term" value="C:plasma membrane"/>
    <property type="evidence" value="ECO:0007669"/>
    <property type="project" value="UniProtKB-SubCell"/>
</dbReference>
<dbReference type="InterPro" id="IPR035906">
    <property type="entry name" value="MetI-like_sf"/>
</dbReference>
<name>A0A1I3P7H8_9BACL</name>
<evidence type="ECO:0000256" key="6">
    <source>
        <dbReference type="ARBA" id="ARBA00023136"/>
    </source>
</evidence>
<feature type="transmembrane region" description="Helical" evidence="7">
    <location>
        <begin position="216"/>
        <end position="237"/>
    </location>
</feature>
<keyword evidence="4 7" id="KW-0812">Transmembrane</keyword>
<evidence type="ECO:0000256" key="2">
    <source>
        <dbReference type="ARBA" id="ARBA00022448"/>
    </source>
</evidence>
<evidence type="ECO:0000259" key="8">
    <source>
        <dbReference type="PROSITE" id="PS50928"/>
    </source>
</evidence>
<feature type="transmembrane region" description="Helical" evidence="7">
    <location>
        <begin position="58"/>
        <end position="82"/>
    </location>
</feature>
<feature type="transmembrane region" description="Helical" evidence="7">
    <location>
        <begin position="173"/>
        <end position="196"/>
    </location>
</feature>
<evidence type="ECO:0000256" key="4">
    <source>
        <dbReference type="ARBA" id="ARBA00022692"/>
    </source>
</evidence>
<organism evidence="9 10">
    <name type="scientific">Thermoflavimicrobium dichotomicum</name>
    <dbReference type="NCBI Taxonomy" id="46223"/>
    <lineage>
        <taxon>Bacteria</taxon>
        <taxon>Bacillati</taxon>
        <taxon>Bacillota</taxon>
        <taxon>Bacilli</taxon>
        <taxon>Bacillales</taxon>
        <taxon>Thermoactinomycetaceae</taxon>
        <taxon>Thermoflavimicrobium</taxon>
    </lineage>
</organism>
<evidence type="ECO:0000256" key="1">
    <source>
        <dbReference type="ARBA" id="ARBA00004651"/>
    </source>
</evidence>
<dbReference type="CDD" id="cd06261">
    <property type="entry name" value="TM_PBP2"/>
    <property type="match status" value="1"/>
</dbReference>
<dbReference type="PANTHER" id="PTHR30151:SF20">
    <property type="entry name" value="ABC TRANSPORTER PERMEASE PROTEIN HI_0355-RELATED"/>
    <property type="match status" value="1"/>
</dbReference>
<dbReference type="Proteomes" id="UP000199545">
    <property type="component" value="Unassembled WGS sequence"/>
</dbReference>
<dbReference type="OrthoDB" id="9804353at2"/>
<gene>
    <name evidence="9" type="ORF">SAMN05421852_105119</name>
</gene>
<dbReference type="SUPFAM" id="SSF161098">
    <property type="entry name" value="MetI-like"/>
    <property type="match status" value="1"/>
</dbReference>
<accession>A0A1I3P7H8</accession>
<proteinExistence type="inferred from homology"/>
<evidence type="ECO:0000313" key="9">
    <source>
        <dbReference type="EMBL" id="SFJ17382.1"/>
    </source>
</evidence>
<keyword evidence="6 7" id="KW-0472">Membrane</keyword>
<dbReference type="PANTHER" id="PTHR30151">
    <property type="entry name" value="ALKANE SULFONATE ABC TRANSPORTER-RELATED, MEMBRANE SUBUNIT"/>
    <property type="match status" value="1"/>
</dbReference>
<evidence type="ECO:0000256" key="5">
    <source>
        <dbReference type="ARBA" id="ARBA00022989"/>
    </source>
</evidence>
<comment type="subcellular location">
    <subcellularLocation>
        <location evidence="1 7">Cell membrane</location>
        <topology evidence="1 7">Multi-pass membrane protein</topology>
    </subcellularLocation>
</comment>
<evidence type="ECO:0000313" key="10">
    <source>
        <dbReference type="Proteomes" id="UP000199545"/>
    </source>
</evidence>
<sequence>MIRKLFPPLLVSALFLLIWEGAVRLLAIETWILPAPTQIWKTFWQQLPLMQADIAATIWIALLGLCIGIVFGVIVAVFLHLFPMMEHAFYPIIVLTQNVPIIALAPLLVLWFGFGTLPKVLIVVLVCFFPITIATLDGFRQVDPTLLRYMKIAGASRLEIFYKLEWPSALPSFFSGCKVAATYSVMGAVISEWLGAQAGLGLMMQTAASAFRTDRVFVAIGTIVILSLSLFLLIQLLEEWLIRWKIKKGE</sequence>
<feature type="domain" description="ABC transmembrane type-1" evidence="8">
    <location>
        <begin position="54"/>
        <end position="235"/>
    </location>
</feature>
<dbReference type="EMBL" id="FORR01000005">
    <property type="protein sequence ID" value="SFJ17382.1"/>
    <property type="molecule type" value="Genomic_DNA"/>
</dbReference>
<dbReference type="PROSITE" id="PS50928">
    <property type="entry name" value="ABC_TM1"/>
    <property type="match status" value="1"/>
</dbReference>
<keyword evidence="5 7" id="KW-1133">Transmembrane helix</keyword>
<feature type="transmembrane region" description="Helical" evidence="7">
    <location>
        <begin position="89"/>
        <end position="114"/>
    </location>
</feature>
<protein>
    <submittedName>
        <fullName evidence="9">ABC-type nitrate/sulfonate/bicarbonate transport system, permease component</fullName>
    </submittedName>
</protein>
<comment type="similarity">
    <text evidence="7">Belongs to the binding-protein-dependent transport system permease family.</text>
</comment>
<evidence type="ECO:0000256" key="3">
    <source>
        <dbReference type="ARBA" id="ARBA00022475"/>
    </source>
</evidence>
<dbReference type="STRING" id="46223.SAMN05421852_105119"/>
<feature type="transmembrane region" description="Helical" evidence="7">
    <location>
        <begin position="120"/>
        <end position="139"/>
    </location>
</feature>
<keyword evidence="3" id="KW-1003">Cell membrane</keyword>
<keyword evidence="2 7" id="KW-0813">Transport</keyword>
<dbReference type="InterPro" id="IPR000515">
    <property type="entry name" value="MetI-like"/>
</dbReference>
<dbReference type="GO" id="GO:0055085">
    <property type="term" value="P:transmembrane transport"/>
    <property type="evidence" value="ECO:0007669"/>
    <property type="project" value="InterPro"/>
</dbReference>